<dbReference type="PANTHER" id="PTHR23513">
    <property type="entry name" value="INTEGRAL MEMBRANE EFFLUX PROTEIN-RELATED"/>
    <property type="match status" value="1"/>
</dbReference>
<proteinExistence type="predicted"/>
<gene>
    <name evidence="9" type="ORF">JCM31447_19940</name>
</gene>
<evidence type="ECO:0000259" key="8">
    <source>
        <dbReference type="PROSITE" id="PS50850"/>
    </source>
</evidence>
<keyword evidence="6 7" id="KW-0472">Membrane</keyword>
<feature type="transmembrane region" description="Helical" evidence="7">
    <location>
        <begin position="75"/>
        <end position="93"/>
    </location>
</feature>
<accession>A0A4P2VNH1</accession>
<protein>
    <submittedName>
        <fullName evidence="9">MFS transporter</fullName>
    </submittedName>
</protein>
<feature type="transmembrane region" description="Helical" evidence="7">
    <location>
        <begin position="99"/>
        <end position="117"/>
    </location>
</feature>
<evidence type="ECO:0000313" key="9">
    <source>
        <dbReference type="EMBL" id="BBH53550.1"/>
    </source>
</evidence>
<feature type="transmembrane region" description="Helical" evidence="7">
    <location>
        <begin position="353"/>
        <end position="369"/>
    </location>
</feature>
<dbReference type="CDD" id="cd06173">
    <property type="entry name" value="MFS_MefA_like"/>
    <property type="match status" value="1"/>
</dbReference>
<evidence type="ECO:0000256" key="1">
    <source>
        <dbReference type="ARBA" id="ARBA00004651"/>
    </source>
</evidence>
<comment type="subcellular location">
    <subcellularLocation>
        <location evidence="1">Cell membrane</location>
        <topology evidence="1">Multi-pass membrane protein</topology>
    </subcellularLocation>
</comment>
<feature type="domain" description="Major facilitator superfamily (MFS) profile" evidence="8">
    <location>
        <begin position="1"/>
        <end position="397"/>
    </location>
</feature>
<feature type="transmembrane region" description="Helical" evidence="7">
    <location>
        <begin position="221"/>
        <end position="240"/>
    </location>
</feature>
<dbReference type="Gene3D" id="1.20.1250.20">
    <property type="entry name" value="MFS general substrate transporter like domains"/>
    <property type="match status" value="1"/>
</dbReference>
<evidence type="ECO:0000256" key="5">
    <source>
        <dbReference type="ARBA" id="ARBA00022989"/>
    </source>
</evidence>
<dbReference type="InterPro" id="IPR022324">
    <property type="entry name" value="Bacilysin_exporter_BacE_put"/>
</dbReference>
<feature type="transmembrane region" description="Helical" evidence="7">
    <location>
        <begin position="12"/>
        <end position="35"/>
    </location>
</feature>
<feature type="transmembrane region" description="Helical" evidence="7">
    <location>
        <begin position="168"/>
        <end position="187"/>
    </location>
</feature>
<dbReference type="SUPFAM" id="SSF103473">
    <property type="entry name" value="MFS general substrate transporter"/>
    <property type="match status" value="1"/>
</dbReference>
<evidence type="ECO:0000256" key="3">
    <source>
        <dbReference type="ARBA" id="ARBA00022475"/>
    </source>
</evidence>
<dbReference type="GO" id="GO:0022857">
    <property type="term" value="F:transmembrane transporter activity"/>
    <property type="evidence" value="ECO:0007669"/>
    <property type="project" value="InterPro"/>
</dbReference>
<dbReference type="GO" id="GO:0005886">
    <property type="term" value="C:plasma membrane"/>
    <property type="evidence" value="ECO:0007669"/>
    <property type="project" value="UniProtKB-SubCell"/>
</dbReference>
<feature type="transmembrane region" description="Helical" evidence="7">
    <location>
        <begin position="138"/>
        <end position="162"/>
    </location>
</feature>
<evidence type="ECO:0000256" key="2">
    <source>
        <dbReference type="ARBA" id="ARBA00022448"/>
    </source>
</evidence>
<keyword evidence="5 7" id="KW-1133">Transmembrane helix</keyword>
<dbReference type="KEGG" id="sbf:JCM31447_19940"/>
<sequence length="405" mass="45227">MENALRFKNYQYFIGGSFFTLLGDYIGFAALNWVIWTHTSSELNLGIINFIRLLPALFIGFLGGALADRYNQKKLLILVYLLIAVFNFALFYIVLNKNINIFLIGLIIGLRGLFVEMEPSVRNSLLPRLIEKEAICSAVSIYTSVLNITAILGPALAGLALAKMDSGFLFLFQFLGQILVIISLFFITGIQEKNQFLSNDKNVNNLNYKSVVLYIKENPDLLCTFIAGCVLMLFLFPYISLMPAFVKASANMGPETYGRFLVIAALGTILGSSLISFLRKKIHALFILSTAVFASISFIILGAVNHILLTYIFLFLIGFFSQISRTANRVYFQIKSPNEIRGKLMSLALSDRGFLPFGALLAGFIAHKLGMPKTFMIFGICSLSLLIILLITYQVKERKVSNEVR</sequence>
<dbReference type="OrthoDB" id="9775268at2"/>
<dbReference type="Proteomes" id="UP000291236">
    <property type="component" value="Chromosome"/>
</dbReference>
<feature type="transmembrane region" description="Helical" evidence="7">
    <location>
        <begin position="260"/>
        <end position="278"/>
    </location>
</feature>
<feature type="transmembrane region" description="Helical" evidence="7">
    <location>
        <begin position="310"/>
        <end position="332"/>
    </location>
</feature>
<dbReference type="PROSITE" id="PS50850">
    <property type="entry name" value="MFS"/>
    <property type="match status" value="1"/>
</dbReference>
<evidence type="ECO:0000256" key="6">
    <source>
        <dbReference type="ARBA" id="ARBA00023136"/>
    </source>
</evidence>
<dbReference type="AlphaFoldDB" id="A0A4P2VNH1"/>
<evidence type="ECO:0000256" key="4">
    <source>
        <dbReference type="ARBA" id="ARBA00022692"/>
    </source>
</evidence>
<keyword evidence="2" id="KW-0813">Transport</keyword>
<name>A0A4P2VNH1_FLUSA</name>
<keyword evidence="10" id="KW-1185">Reference proteome</keyword>
<dbReference type="InterPro" id="IPR020846">
    <property type="entry name" value="MFS_dom"/>
</dbReference>
<dbReference type="InterPro" id="IPR036259">
    <property type="entry name" value="MFS_trans_sf"/>
</dbReference>
<dbReference type="Pfam" id="PF05977">
    <property type="entry name" value="MFS_3"/>
    <property type="match status" value="1"/>
</dbReference>
<dbReference type="EMBL" id="AP019368">
    <property type="protein sequence ID" value="BBH53550.1"/>
    <property type="molecule type" value="Genomic_DNA"/>
</dbReference>
<dbReference type="PANTHER" id="PTHR23513:SF11">
    <property type="entry name" value="STAPHYLOFERRIN A TRANSPORTER"/>
    <property type="match status" value="1"/>
</dbReference>
<feature type="transmembrane region" description="Helical" evidence="7">
    <location>
        <begin position="375"/>
        <end position="395"/>
    </location>
</feature>
<dbReference type="RefSeq" id="WP_130609614.1">
    <property type="nucleotide sequence ID" value="NZ_AP019368.1"/>
</dbReference>
<dbReference type="InterPro" id="IPR010290">
    <property type="entry name" value="TM_effector"/>
</dbReference>
<evidence type="ECO:0000256" key="7">
    <source>
        <dbReference type="SAM" id="Phobius"/>
    </source>
</evidence>
<organism evidence="9 10">
    <name type="scientific">Fluviispira sanaruensis</name>
    <dbReference type="NCBI Taxonomy" id="2493639"/>
    <lineage>
        <taxon>Bacteria</taxon>
        <taxon>Pseudomonadati</taxon>
        <taxon>Bdellovibrionota</taxon>
        <taxon>Oligoflexia</taxon>
        <taxon>Silvanigrellales</taxon>
        <taxon>Silvanigrellaceae</taxon>
        <taxon>Fluviispira</taxon>
    </lineage>
</organism>
<dbReference type="PRINTS" id="PR01988">
    <property type="entry name" value="EXPORTERBACE"/>
</dbReference>
<feature type="transmembrane region" description="Helical" evidence="7">
    <location>
        <begin position="47"/>
        <end position="68"/>
    </location>
</feature>
<feature type="transmembrane region" description="Helical" evidence="7">
    <location>
        <begin position="285"/>
        <end position="304"/>
    </location>
</feature>
<evidence type="ECO:0000313" key="10">
    <source>
        <dbReference type="Proteomes" id="UP000291236"/>
    </source>
</evidence>
<keyword evidence="4 7" id="KW-0812">Transmembrane</keyword>
<keyword evidence="3" id="KW-1003">Cell membrane</keyword>
<reference evidence="9 10" key="1">
    <citation type="submission" date="2018-12" db="EMBL/GenBank/DDBJ databases">
        <title>Rubrispira sanarue gen. nov., sp., nov., a member of the order Silvanigrellales, isolated from a brackish lake in Hamamatsu Japan.</title>
        <authorList>
            <person name="Maejima Y."/>
            <person name="Iino T."/>
            <person name="Muraguchi Y."/>
            <person name="Fukuda K."/>
            <person name="Nojiri H."/>
            <person name="Ohkuma M."/>
            <person name="Moriuchi R."/>
            <person name="Dohra H."/>
            <person name="Kimbara K."/>
            <person name="Shintani M."/>
        </authorList>
    </citation>
    <scope>NUCLEOTIDE SEQUENCE [LARGE SCALE GENOMIC DNA]</scope>
    <source>
        <strain evidence="9 10">RF1110005</strain>
    </source>
</reference>